<dbReference type="RefSeq" id="XP_046042171.1">
    <property type="nucleotide sequence ID" value="XM_046194365.1"/>
</dbReference>
<dbReference type="Proteomes" id="UP000720189">
    <property type="component" value="Unassembled WGS sequence"/>
</dbReference>
<reference evidence="1" key="1">
    <citation type="journal article" date="2021" name="Nat. Commun.">
        <title>Genetic determinants of endophytism in the Arabidopsis root mycobiome.</title>
        <authorList>
            <person name="Mesny F."/>
            <person name="Miyauchi S."/>
            <person name="Thiergart T."/>
            <person name="Pickel B."/>
            <person name="Atanasova L."/>
            <person name="Karlsson M."/>
            <person name="Huettel B."/>
            <person name="Barry K.W."/>
            <person name="Haridas S."/>
            <person name="Chen C."/>
            <person name="Bauer D."/>
            <person name="Andreopoulos W."/>
            <person name="Pangilinan J."/>
            <person name="LaButti K."/>
            <person name="Riley R."/>
            <person name="Lipzen A."/>
            <person name="Clum A."/>
            <person name="Drula E."/>
            <person name="Henrissat B."/>
            <person name="Kohler A."/>
            <person name="Grigoriev I.V."/>
            <person name="Martin F.M."/>
            <person name="Hacquard S."/>
        </authorList>
    </citation>
    <scope>NUCLEOTIDE SEQUENCE</scope>
    <source>
        <strain evidence="1">MPI-CAGE-AT-0023</strain>
    </source>
</reference>
<organism evidence="1 2">
    <name type="scientific">Fusarium redolens</name>
    <dbReference type="NCBI Taxonomy" id="48865"/>
    <lineage>
        <taxon>Eukaryota</taxon>
        <taxon>Fungi</taxon>
        <taxon>Dikarya</taxon>
        <taxon>Ascomycota</taxon>
        <taxon>Pezizomycotina</taxon>
        <taxon>Sordariomycetes</taxon>
        <taxon>Hypocreomycetidae</taxon>
        <taxon>Hypocreales</taxon>
        <taxon>Nectriaceae</taxon>
        <taxon>Fusarium</taxon>
        <taxon>Fusarium redolens species complex</taxon>
    </lineage>
</organism>
<proteinExistence type="predicted"/>
<protein>
    <submittedName>
        <fullName evidence="1">Uncharacterized protein</fullName>
    </submittedName>
</protein>
<accession>A0A9P9FZ73</accession>
<dbReference type="GeneID" id="70224319"/>
<comment type="caution">
    <text evidence="1">The sequence shown here is derived from an EMBL/GenBank/DDBJ whole genome shotgun (WGS) entry which is preliminary data.</text>
</comment>
<keyword evidence="2" id="KW-1185">Reference proteome</keyword>
<evidence type="ECO:0000313" key="2">
    <source>
        <dbReference type="Proteomes" id="UP000720189"/>
    </source>
</evidence>
<evidence type="ECO:0000313" key="1">
    <source>
        <dbReference type="EMBL" id="KAH7222548.1"/>
    </source>
</evidence>
<gene>
    <name evidence="1" type="ORF">BKA55DRAFT_584679</name>
</gene>
<dbReference type="EMBL" id="JAGMUX010000027">
    <property type="protein sequence ID" value="KAH7222548.1"/>
    <property type="molecule type" value="Genomic_DNA"/>
</dbReference>
<name>A0A9P9FZ73_FUSRE</name>
<sequence length="85" mass="9418">MLSFDDTQMSLAQEELTRFGTTNGFSQPSSTVMIVPYSHIATSKGRTLWYRTMFIPINFTVTYGGHVGLSNKMAGYLVSISNASR</sequence>
<dbReference type="AlphaFoldDB" id="A0A9P9FZ73"/>